<dbReference type="PANTHER" id="PTHR42791">
    <property type="entry name" value="GNAT FAMILY ACETYLTRANSFERASE"/>
    <property type="match status" value="1"/>
</dbReference>
<name>A0A7C8MBX5_9PLEO</name>
<dbReference type="InterPro" id="IPR016181">
    <property type="entry name" value="Acyl_CoA_acyltransferase"/>
</dbReference>
<evidence type="ECO:0000313" key="3">
    <source>
        <dbReference type="Proteomes" id="UP000481861"/>
    </source>
</evidence>
<feature type="region of interest" description="Disordered" evidence="1">
    <location>
        <begin position="251"/>
        <end position="273"/>
    </location>
</feature>
<dbReference type="CDD" id="cd04301">
    <property type="entry name" value="NAT_SF"/>
    <property type="match status" value="1"/>
</dbReference>
<dbReference type="AlphaFoldDB" id="A0A7C8MBX5"/>
<organism evidence="2 3">
    <name type="scientific">Massariosphaeria phaeospora</name>
    <dbReference type="NCBI Taxonomy" id="100035"/>
    <lineage>
        <taxon>Eukaryota</taxon>
        <taxon>Fungi</taxon>
        <taxon>Dikarya</taxon>
        <taxon>Ascomycota</taxon>
        <taxon>Pezizomycotina</taxon>
        <taxon>Dothideomycetes</taxon>
        <taxon>Pleosporomycetidae</taxon>
        <taxon>Pleosporales</taxon>
        <taxon>Pleosporales incertae sedis</taxon>
        <taxon>Massariosphaeria</taxon>
    </lineage>
</organism>
<gene>
    <name evidence="2" type="ORF">BDV95DRAFT_491126</name>
</gene>
<evidence type="ECO:0000313" key="2">
    <source>
        <dbReference type="EMBL" id="KAF2873041.1"/>
    </source>
</evidence>
<evidence type="ECO:0008006" key="4">
    <source>
        <dbReference type="Google" id="ProtNLM"/>
    </source>
</evidence>
<accession>A0A7C8MBX5</accession>
<dbReference type="Proteomes" id="UP000481861">
    <property type="component" value="Unassembled WGS sequence"/>
</dbReference>
<keyword evidence="3" id="KW-1185">Reference proteome</keyword>
<reference evidence="2 3" key="1">
    <citation type="submission" date="2020-01" db="EMBL/GenBank/DDBJ databases">
        <authorList>
            <consortium name="DOE Joint Genome Institute"/>
            <person name="Haridas S."/>
            <person name="Albert R."/>
            <person name="Binder M."/>
            <person name="Bloem J."/>
            <person name="Labutti K."/>
            <person name="Salamov A."/>
            <person name="Andreopoulos B."/>
            <person name="Baker S.E."/>
            <person name="Barry K."/>
            <person name="Bills G."/>
            <person name="Bluhm B.H."/>
            <person name="Cannon C."/>
            <person name="Castanera R."/>
            <person name="Culley D.E."/>
            <person name="Daum C."/>
            <person name="Ezra D."/>
            <person name="Gonzalez J.B."/>
            <person name="Henrissat B."/>
            <person name="Kuo A."/>
            <person name="Liang C."/>
            <person name="Lipzen A."/>
            <person name="Lutzoni F."/>
            <person name="Magnuson J."/>
            <person name="Mondo S."/>
            <person name="Nolan M."/>
            <person name="Ohm R."/>
            <person name="Pangilinan J."/>
            <person name="Park H.-J.H."/>
            <person name="Ramirez L."/>
            <person name="Alfaro M."/>
            <person name="Sun H."/>
            <person name="Tritt A."/>
            <person name="Yoshinaga Y."/>
            <person name="Zwiers L.-H.L."/>
            <person name="Turgeon B.G."/>
            <person name="Goodwin S.B."/>
            <person name="Spatafora J.W."/>
            <person name="Crous P.W."/>
            <person name="Grigoriev I.V."/>
        </authorList>
    </citation>
    <scope>NUCLEOTIDE SEQUENCE [LARGE SCALE GENOMIC DNA]</scope>
    <source>
        <strain evidence="2 3">CBS 611.86</strain>
    </source>
</reference>
<feature type="compositionally biased region" description="Polar residues" evidence="1">
    <location>
        <begin position="253"/>
        <end position="273"/>
    </location>
</feature>
<dbReference type="PANTHER" id="PTHR42791:SF2">
    <property type="entry name" value="N-ACETYLTRANSFERASE DOMAIN-CONTAINING PROTEIN"/>
    <property type="match status" value="1"/>
</dbReference>
<sequence length="273" mass="29679">MSPKPLLPSFGHVRLATLEDLPRIAPVAAAGFFWSPTFQFQRPLHAKFPNDTIASYWDEYQAAIRDPGSVVIVAEDLVDEKEDGGVYEALRTASAYSACLVVGVQVVVGVCSINLRPGSPHIGQFQSGSKLIQSTCSNSDKVLTDLSRDVDDEAARLYNEATAPAKAKYLAGLMRLSTLAVHPTYWGRGHATRLVDWCARLADIEYVPLGVSAAPMGATVAAKAGFKECELVQVKRSEEEDAEVTLWVAVRQPSRSRPTENTMQSETPPTDSE</sequence>
<dbReference type="OrthoDB" id="4738875at2759"/>
<dbReference type="Gene3D" id="3.40.630.30">
    <property type="match status" value="1"/>
</dbReference>
<dbReference type="EMBL" id="JAADJZ010000008">
    <property type="protein sequence ID" value="KAF2873041.1"/>
    <property type="molecule type" value="Genomic_DNA"/>
</dbReference>
<dbReference type="InterPro" id="IPR052523">
    <property type="entry name" value="Trichothecene_AcTrans"/>
</dbReference>
<protein>
    <recommendedName>
        <fullName evidence="4">N-acetyltransferase domain-containing protein</fullName>
    </recommendedName>
</protein>
<dbReference type="SUPFAM" id="SSF55729">
    <property type="entry name" value="Acyl-CoA N-acyltransferases (Nat)"/>
    <property type="match status" value="1"/>
</dbReference>
<proteinExistence type="predicted"/>
<evidence type="ECO:0000256" key="1">
    <source>
        <dbReference type="SAM" id="MobiDB-lite"/>
    </source>
</evidence>
<comment type="caution">
    <text evidence="2">The sequence shown here is derived from an EMBL/GenBank/DDBJ whole genome shotgun (WGS) entry which is preliminary data.</text>
</comment>